<comment type="caution">
    <text evidence="1">The sequence shown here is derived from an EMBL/GenBank/DDBJ whole genome shotgun (WGS) entry which is preliminary data.</text>
</comment>
<evidence type="ECO:0000313" key="1">
    <source>
        <dbReference type="EMBL" id="OGM91446.1"/>
    </source>
</evidence>
<proteinExistence type="predicted"/>
<sequence length="81" mass="9200">MKYLNNGVVPKDPEKTARKILASATEDGAISPIGKIKRLLSHKRGGRLEEARYFINENIRFVVVKRGEQNIVVTIEIAYFK</sequence>
<evidence type="ECO:0000313" key="2">
    <source>
        <dbReference type="Proteomes" id="UP000178946"/>
    </source>
</evidence>
<dbReference type="EMBL" id="MGIR01000002">
    <property type="protein sequence ID" value="OGM91446.1"/>
    <property type="molecule type" value="Genomic_DNA"/>
</dbReference>
<gene>
    <name evidence="1" type="ORF">A3A20_02645</name>
</gene>
<name>A0A1F8DSS0_9BACT</name>
<accession>A0A1F8DSS0</accession>
<reference evidence="1 2" key="1">
    <citation type="journal article" date="2016" name="Nat. Commun.">
        <title>Thousands of microbial genomes shed light on interconnected biogeochemical processes in an aquifer system.</title>
        <authorList>
            <person name="Anantharaman K."/>
            <person name="Brown C.T."/>
            <person name="Hug L.A."/>
            <person name="Sharon I."/>
            <person name="Castelle C.J."/>
            <person name="Probst A.J."/>
            <person name="Thomas B.C."/>
            <person name="Singh A."/>
            <person name="Wilkins M.J."/>
            <person name="Karaoz U."/>
            <person name="Brodie E.L."/>
            <person name="Williams K.H."/>
            <person name="Hubbard S.S."/>
            <person name="Banfield J.F."/>
        </authorList>
    </citation>
    <scope>NUCLEOTIDE SEQUENCE [LARGE SCALE GENOMIC DNA]</scope>
</reference>
<dbReference type="Proteomes" id="UP000178946">
    <property type="component" value="Unassembled WGS sequence"/>
</dbReference>
<protein>
    <submittedName>
        <fullName evidence="1">Uncharacterized protein</fullName>
    </submittedName>
</protein>
<dbReference type="AlphaFoldDB" id="A0A1F8DSS0"/>
<dbReference type="STRING" id="1802557.A3A20_02645"/>
<organism evidence="1 2">
    <name type="scientific">Candidatus Wolfebacteria bacterium RIFCSPLOWO2_01_FULL_45_19</name>
    <dbReference type="NCBI Taxonomy" id="1802557"/>
    <lineage>
        <taxon>Bacteria</taxon>
        <taxon>Candidatus Wolfeibacteriota</taxon>
    </lineage>
</organism>